<accession>A0AA37GK26</accession>
<comment type="caution">
    <text evidence="2">The sequence shown here is derived from an EMBL/GenBank/DDBJ whole genome shotgun (WGS) entry which is preliminary data.</text>
</comment>
<keyword evidence="3" id="KW-1185">Reference proteome</keyword>
<dbReference type="EMBL" id="BPPX01000009">
    <property type="protein sequence ID" value="GJC82471.1"/>
    <property type="molecule type" value="Genomic_DNA"/>
</dbReference>
<feature type="region of interest" description="Disordered" evidence="1">
    <location>
        <begin position="1"/>
        <end position="21"/>
    </location>
</feature>
<feature type="region of interest" description="Disordered" evidence="1">
    <location>
        <begin position="43"/>
        <end position="64"/>
    </location>
</feature>
<dbReference type="AlphaFoldDB" id="A0AA37GK26"/>
<proteinExistence type="predicted"/>
<feature type="compositionally biased region" description="Polar residues" evidence="1">
    <location>
        <begin position="43"/>
        <end position="58"/>
    </location>
</feature>
<organism evidence="2 3">
    <name type="scientific">Colletotrichum liriopes</name>
    <dbReference type="NCBI Taxonomy" id="708192"/>
    <lineage>
        <taxon>Eukaryota</taxon>
        <taxon>Fungi</taxon>
        <taxon>Dikarya</taxon>
        <taxon>Ascomycota</taxon>
        <taxon>Pezizomycotina</taxon>
        <taxon>Sordariomycetes</taxon>
        <taxon>Hypocreomycetidae</taxon>
        <taxon>Glomerellales</taxon>
        <taxon>Glomerellaceae</taxon>
        <taxon>Colletotrichum</taxon>
        <taxon>Colletotrichum spaethianum species complex</taxon>
    </lineage>
</organism>
<evidence type="ECO:0000256" key="1">
    <source>
        <dbReference type="SAM" id="MobiDB-lite"/>
    </source>
</evidence>
<reference evidence="2 3" key="1">
    <citation type="submission" date="2021-07" db="EMBL/GenBank/DDBJ databases">
        <title>Genome data of Colletotrichum spaethianum.</title>
        <authorList>
            <person name="Utami Y.D."/>
            <person name="Hiruma K."/>
        </authorList>
    </citation>
    <scope>NUCLEOTIDE SEQUENCE [LARGE SCALE GENOMIC DNA]</scope>
    <source>
        <strain evidence="2 3">MAFF 242679</strain>
    </source>
</reference>
<dbReference type="Proteomes" id="UP001055172">
    <property type="component" value="Unassembled WGS sequence"/>
</dbReference>
<protein>
    <submittedName>
        <fullName evidence="2">Uncharacterized protein</fullName>
    </submittedName>
</protein>
<sequence>MGLSVGSNGGEGVGNGAASLLEGPPPGVKIFDISGAPFLIDNSIVSGDGTSSYISDSETGGRVE</sequence>
<gene>
    <name evidence="2" type="ORF">ColLi_05309</name>
</gene>
<name>A0AA37GK26_9PEZI</name>
<evidence type="ECO:0000313" key="2">
    <source>
        <dbReference type="EMBL" id="GJC82471.1"/>
    </source>
</evidence>
<evidence type="ECO:0000313" key="3">
    <source>
        <dbReference type="Proteomes" id="UP001055172"/>
    </source>
</evidence>